<organism evidence="4 5">
    <name type="scientific">Alishewanella longhuensis</name>
    <dbReference type="NCBI Taxonomy" id="1091037"/>
    <lineage>
        <taxon>Bacteria</taxon>
        <taxon>Pseudomonadati</taxon>
        <taxon>Pseudomonadota</taxon>
        <taxon>Gammaproteobacteria</taxon>
        <taxon>Alteromonadales</taxon>
        <taxon>Alteromonadaceae</taxon>
        <taxon>Alishewanella</taxon>
    </lineage>
</organism>
<keyword evidence="2" id="KW-0732">Signal</keyword>
<evidence type="ECO:0000259" key="3">
    <source>
        <dbReference type="Pfam" id="PF00497"/>
    </source>
</evidence>
<dbReference type="Gene3D" id="3.40.190.10">
    <property type="entry name" value="Periplasmic binding protein-like II"/>
    <property type="match status" value="2"/>
</dbReference>
<name>A0ABQ3KTG1_9ALTE</name>
<reference evidence="5" key="1">
    <citation type="journal article" date="2019" name="Int. J. Syst. Evol. Microbiol.">
        <title>The Global Catalogue of Microorganisms (GCM) 10K type strain sequencing project: providing services to taxonomists for standard genome sequencing and annotation.</title>
        <authorList>
            <consortium name="The Broad Institute Genomics Platform"/>
            <consortium name="The Broad Institute Genome Sequencing Center for Infectious Disease"/>
            <person name="Wu L."/>
            <person name="Ma J."/>
        </authorList>
    </citation>
    <scope>NUCLEOTIDE SEQUENCE [LARGE SCALE GENOMIC DNA]</scope>
    <source>
        <strain evidence="5">CGMCC 1.7003</strain>
    </source>
</reference>
<comment type="similarity">
    <text evidence="1">Belongs to the bacterial solute-binding protein 3 family.</text>
</comment>
<dbReference type="PANTHER" id="PTHR35936">
    <property type="entry name" value="MEMBRANE-BOUND LYTIC MUREIN TRANSGLYCOSYLASE F"/>
    <property type="match status" value="1"/>
</dbReference>
<gene>
    <name evidence="4" type="ORF">GCM10010919_03370</name>
</gene>
<dbReference type="SUPFAM" id="SSF53850">
    <property type="entry name" value="Periplasmic binding protein-like II"/>
    <property type="match status" value="1"/>
</dbReference>
<comment type="caution">
    <text evidence="4">The sequence shown here is derived from an EMBL/GenBank/DDBJ whole genome shotgun (WGS) entry which is preliminary data.</text>
</comment>
<dbReference type="InterPro" id="IPR001638">
    <property type="entry name" value="Solute-binding_3/MltF_N"/>
</dbReference>
<evidence type="ECO:0000313" key="4">
    <source>
        <dbReference type="EMBL" id="GHG60153.1"/>
    </source>
</evidence>
<dbReference type="Proteomes" id="UP000659697">
    <property type="component" value="Unassembled WGS sequence"/>
</dbReference>
<dbReference type="EMBL" id="BNAO01000001">
    <property type="protein sequence ID" value="GHG60153.1"/>
    <property type="molecule type" value="Genomic_DNA"/>
</dbReference>
<dbReference type="Pfam" id="PF00497">
    <property type="entry name" value="SBP_bac_3"/>
    <property type="match status" value="1"/>
</dbReference>
<protein>
    <submittedName>
        <fullName evidence="4">ABC transporter substrate-binding protein</fullName>
    </submittedName>
</protein>
<proteinExistence type="inferred from homology"/>
<evidence type="ECO:0000256" key="1">
    <source>
        <dbReference type="ARBA" id="ARBA00010333"/>
    </source>
</evidence>
<accession>A0ABQ3KTG1</accession>
<evidence type="ECO:0000313" key="5">
    <source>
        <dbReference type="Proteomes" id="UP000659697"/>
    </source>
</evidence>
<sequence>MVRSGLDSIWLVLGLLWFLGQCTELQAEESNPILPTSIEISTGEWPPFLGAELPEQGVIARLIRDIFAEAQISVQFTFLPWSRAMHDTVNGKYAATAVWMFADDRAKNFLYSAAVLNEKFVFFYRKSQPFYWQQLTDLQGMIVGGVSGYSYGPNFDAAVKNHIIGLDIVGTVEQNFQRLALGRVDVVAEEISVGYHMLQQRLPDIANSITHHPQPLLVNQSFLLFPKTNPQSEALNLLFNTLLQEFRANGRYDDYFDTLTTAESGSFYQPLQP</sequence>
<evidence type="ECO:0000256" key="2">
    <source>
        <dbReference type="ARBA" id="ARBA00022729"/>
    </source>
</evidence>
<feature type="domain" description="Solute-binding protein family 3/N-terminal" evidence="3">
    <location>
        <begin position="54"/>
        <end position="256"/>
    </location>
</feature>
<dbReference type="PANTHER" id="PTHR35936:SF25">
    <property type="entry name" value="ABC TRANSPORTER SUBSTRATE-BINDING PROTEIN"/>
    <property type="match status" value="1"/>
</dbReference>
<keyword evidence="5" id="KW-1185">Reference proteome</keyword>